<dbReference type="STRING" id="408657.SAMN04487995_3473"/>
<evidence type="ECO:0000256" key="3">
    <source>
        <dbReference type="SAM" id="SignalP"/>
    </source>
</evidence>
<evidence type="ECO:0000259" key="4">
    <source>
        <dbReference type="Pfam" id="PF01887"/>
    </source>
</evidence>
<dbReference type="RefSeq" id="WP_090337235.1">
    <property type="nucleotide sequence ID" value="NZ_FNXY01000005.1"/>
</dbReference>
<dbReference type="Proteomes" id="UP000199532">
    <property type="component" value="Unassembled WGS sequence"/>
</dbReference>
<dbReference type="Pfam" id="PF20257">
    <property type="entry name" value="SAM_HAT_C"/>
    <property type="match status" value="1"/>
</dbReference>
<evidence type="ECO:0000256" key="2">
    <source>
        <dbReference type="ARBA" id="ARBA00024035"/>
    </source>
</evidence>
<accession>A0A1H6WGQ8</accession>
<dbReference type="PANTHER" id="PTHR35092">
    <property type="entry name" value="CHLORINASE MJ1651"/>
    <property type="match status" value="1"/>
</dbReference>
<feature type="domain" description="S-adenosyl-l-methionine hydroxide adenosyltransferase N-terminal" evidence="4">
    <location>
        <begin position="38"/>
        <end position="181"/>
    </location>
</feature>
<comment type="similarity">
    <text evidence="2">Belongs to the SAM hydrolase / SAM-dependent halogenase family.</text>
</comment>
<sequence>MIPFSCFTIFRFKKLTCRILVLLLLISFSSHSQNNILVFQSDFGLKDGAVSAMKGVAMGVSPNLKLFDVTHEIPAYNIWEASYRLVQTAPYWPAGTVFVSVCDPGVGTERKSVVLLTRSGHYFVTPDNGTLTLVAEQLGIQEVREIDEVKNRRKNSNESYTFHGRDVYAFTGARLASKTITYAEVGQKLPNQVVTIDYQKPSFEQGKVKGTIPILDIQYGNVWTDIDKKLFNQLGIKIGEDIRVQIFNEKAKVYEGTVKYVNTFGEVEGGVDVGYFNSLLNFSLGINMANFSEKYKVFSGNTWSIVLSKK</sequence>
<keyword evidence="1" id="KW-0949">S-adenosyl-L-methionine</keyword>
<keyword evidence="3" id="KW-0732">Signal</keyword>
<dbReference type="OrthoDB" id="9792195at2"/>
<dbReference type="PIRSF" id="PIRSF006779">
    <property type="entry name" value="UCP006779"/>
    <property type="match status" value="1"/>
</dbReference>
<dbReference type="SUPFAM" id="SSF101852">
    <property type="entry name" value="Bacterial fluorinating enzyme, C-terminal domain"/>
    <property type="match status" value="1"/>
</dbReference>
<dbReference type="SUPFAM" id="SSF102522">
    <property type="entry name" value="Bacterial fluorinating enzyme, N-terminal domain"/>
    <property type="match status" value="1"/>
</dbReference>
<proteinExistence type="inferred from homology"/>
<dbReference type="InterPro" id="IPR002747">
    <property type="entry name" value="SAM_OH_AdoTrfase"/>
</dbReference>
<protein>
    <recommendedName>
        <fullName evidence="8">DNA-directed RNA polymerase subunit delta</fullName>
    </recommendedName>
</protein>
<feature type="signal peptide" evidence="3">
    <location>
        <begin position="1"/>
        <end position="32"/>
    </location>
</feature>
<dbReference type="InterPro" id="IPR023227">
    <property type="entry name" value="SAM_OH_AdoTrfase_C_sf"/>
</dbReference>
<evidence type="ECO:0000313" key="6">
    <source>
        <dbReference type="EMBL" id="SEJ14886.1"/>
    </source>
</evidence>
<dbReference type="Gene3D" id="3.40.50.10790">
    <property type="entry name" value="S-adenosyl-l-methionine hydroxide adenosyltransferase, N-terminal"/>
    <property type="match status" value="1"/>
</dbReference>
<feature type="domain" description="S-adenosyl-l-methionine hydroxide adenosyltransferase C-terminal" evidence="5">
    <location>
        <begin position="210"/>
        <end position="303"/>
    </location>
</feature>
<feature type="chain" id="PRO_5011737380" description="DNA-directed RNA polymerase subunit delta" evidence="3">
    <location>
        <begin position="33"/>
        <end position="310"/>
    </location>
</feature>
<gene>
    <name evidence="6" type="ORF">SAMN04487995_3473</name>
</gene>
<dbReference type="AlphaFoldDB" id="A0A1H6WGQ8"/>
<dbReference type="Gene3D" id="2.40.30.90">
    <property type="entry name" value="Bacterial fluorinating enzyme like"/>
    <property type="match status" value="1"/>
</dbReference>
<keyword evidence="7" id="KW-1185">Reference proteome</keyword>
<dbReference type="Pfam" id="PF01887">
    <property type="entry name" value="SAM_HAT_N"/>
    <property type="match status" value="1"/>
</dbReference>
<dbReference type="PANTHER" id="PTHR35092:SF1">
    <property type="entry name" value="CHLORINASE MJ1651"/>
    <property type="match status" value="1"/>
</dbReference>
<dbReference type="InterPro" id="IPR046470">
    <property type="entry name" value="SAM_HAT_C"/>
</dbReference>
<evidence type="ECO:0008006" key="8">
    <source>
        <dbReference type="Google" id="ProtNLM"/>
    </source>
</evidence>
<reference evidence="6 7" key="1">
    <citation type="submission" date="2016-10" db="EMBL/GenBank/DDBJ databases">
        <authorList>
            <person name="de Groot N.N."/>
        </authorList>
    </citation>
    <scope>NUCLEOTIDE SEQUENCE [LARGE SCALE GENOMIC DNA]</scope>
    <source>
        <strain evidence="6 7">DSM 19938</strain>
    </source>
</reference>
<evidence type="ECO:0000313" key="7">
    <source>
        <dbReference type="Proteomes" id="UP000199532"/>
    </source>
</evidence>
<organism evidence="6 7">
    <name type="scientific">Dyadobacter koreensis</name>
    <dbReference type="NCBI Taxonomy" id="408657"/>
    <lineage>
        <taxon>Bacteria</taxon>
        <taxon>Pseudomonadati</taxon>
        <taxon>Bacteroidota</taxon>
        <taxon>Cytophagia</taxon>
        <taxon>Cytophagales</taxon>
        <taxon>Spirosomataceae</taxon>
        <taxon>Dyadobacter</taxon>
    </lineage>
</organism>
<dbReference type="InterPro" id="IPR046469">
    <property type="entry name" value="SAM_HAT_N"/>
</dbReference>
<dbReference type="InterPro" id="IPR023228">
    <property type="entry name" value="SAM_OH_AdoTrfase_N_sf"/>
</dbReference>
<dbReference type="EMBL" id="FNXY01000005">
    <property type="protein sequence ID" value="SEJ14886.1"/>
    <property type="molecule type" value="Genomic_DNA"/>
</dbReference>
<evidence type="ECO:0000259" key="5">
    <source>
        <dbReference type="Pfam" id="PF20257"/>
    </source>
</evidence>
<name>A0A1H6WGQ8_9BACT</name>
<evidence type="ECO:0000256" key="1">
    <source>
        <dbReference type="ARBA" id="ARBA00022691"/>
    </source>
</evidence>